<dbReference type="InterPro" id="IPR013830">
    <property type="entry name" value="SGNH_hydro"/>
</dbReference>
<dbReference type="PANTHER" id="PTHR30383:SF5">
    <property type="entry name" value="SGNH HYDROLASE-TYPE ESTERASE DOMAIN-CONTAINING PROTEIN"/>
    <property type="match status" value="1"/>
</dbReference>
<evidence type="ECO:0000313" key="3">
    <source>
        <dbReference type="Proteomes" id="UP000001887"/>
    </source>
</evidence>
<proteinExistence type="predicted"/>
<dbReference type="InterPro" id="IPR036514">
    <property type="entry name" value="SGNH_hydro_sf"/>
</dbReference>
<dbReference type="eggNOG" id="COG2755">
    <property type="taxonomic scope" value="Bacteria"/>
</dbReference>
<evidence type="ECO:0000313" key="2">
    <source>
        <dbReference type="EMBL" id="ADB15656.1"/>
    </source>
</evidence>
<name>D2R7G0_PIRSD</name>
<dbReference type="GO" id="GO:0004622">
    <property type="term" value="F:phosphatidylcholine lysophospholipase activity"/>
    <property type="evidence" value="ECO:0007669"/>
    <property type="project" value="TreeGrafter"/>
</dbReference>
<dbReference type="STRING" id="530564.Psta_0971"/>
<gene>
    <name evidence="2" type="ordered locus">Psta_0971</name>
</gene>
<dbReference type="InterPro" id="IPR051532">
    <property type="entry name" value="Ester_Hydrolysis_Enzymes"/>
</dbReference>
<dbReference type="EMBL" id="CP001848">
    <property type="protein sequence ID" value="ADB15656.1"/>
    <property type="molecule type" value="Genomic_DNA"/>
</dbReference>
<feature type="domain" description="SGNH hydrolase-type esterase" evidence="1">
    <location>
        <begin position="155"/>
        <end position="294"/>
    </location>
</feature>
<keyword evidence="3" id="KW-1185">Reference proteome</keyword>
<dbReference type="PANTHER" id="PTHR30383">
    <property type="entry name" value="THIOESTERASE 1/PROTEASE 1/LYSOPHOSPHOLIPASE L1"/>
    <property type="match status" value="1"/>
</dbReference>
<accession>D2R7G0</accession>
<protein>
    <submittedName>
        <fullName evidence="2">Lipolytic protein G-D-S-L family</fullName>
    </submittedName>
</protein>
<evidence type="ECO:0000259" key="1">
    <source>
        <dbReference type="Pfam" id="PF13472"/>
    </source>
</evidence>
<dbReference type="Proteomes" id="UP000001887">
    <property type="component" value="Chromosome"/>
</dbReference>
<organism evidence="2 3">
    <name type="scientific">Pirellula staleyi (strain ATCC 27377 / DSM 6068 / ICPB 4128)</name>
    <name type="common">Pirella staleyi</name>
    <dbReference type="NCBI Taxonomy" id="530564"/>
    <lineage>
        <taxon>Bacteria</taxon>
        <taxon>Pseudomonadati</taxon>
        <taxon>Planctomycetota</taxon>
        <taxon>Planctomycetia</taxon>
        <taxon>Pirellulales</taxon>
        <taxon>Pirellulaceae</taxon>
        <taxon>Pirellula</taxon>
    </lineage>
</organism>
<dbReference type="HOGENOM" id="CLU_051989_4_0_0"/>
<dbReference type="KEGG" id="psl:Psta_0971"/>
<dbReference type="SUPFAM" id="SSF52266">
    <property type="entry name" value="SGNH hydrolase"/>
    <property type="match status" value="1"/>
</dbReference>
<dbReference type="Gene3D" id="3.40.50.1110">
    <property type="entry name" value="SGNH hydrolase"/>
    <property type="match status" value="1"/>
</dbReference>
<sequence length="312" mass="33589">MVIAAWWGGKHSLGPSVKWGDLLSLLASDTLANFGPEIPCATAPGSMPDALSTSQVNVMNQQLLKLSHVAASLTLVFSSLVASFALADQATTKPAPASAEAVAPAKQPVPAVDKWESAIAKFEAADLKSPPKQGGIVFVGSSSIVGWNTEKWFPEHGVINRGFGGSQLADSVRYAPRIVTPYKPKVVVLYAGDNDLAQKKTPTQIAADFESFVKVVHQECPDCQILYLSVKICESRWKNKDLARETNGLIAKQCEANPLLTFVDLASPLLGEDGMPQNKYFKKDLLHLNEEGYDVWTKTLMPVLDQAVAAGK</sequence>
<reference evidence="2 3" key="1">
    <citation type="journal article" date="2009" name="Stand. Genomic Sci.">
        <title>Complete genome sequence of Pirellula staleyi type strain (ATCC 27377).</title>
        <authorList>
            <person name="Clum A."/>
            <person name="Tindall B.J."/>
            <person name="Sikorski J."/>
            <person name="Ivanova N."/>
            <person name="Mavrommatis K."/>
            <person name="Lucas S."/>
            <person name="Glavina del Rio T."/>
            <person name="Nolan M."/>
            <person name="Chen F."/>
            <person name="Tice H."/>
            <person name="Pitluck S."/>
            <person name="Cheng J.F."/>
            <person name="Chertkov O."/>
            <person name="Brettin T."/>
            <person name="Han C."/>
            <person name="Detter J.C."/>
            <person name="Kuske C."/>
            <person name="Bruce D."/>
            <person name="Goodwin L."/>
            <person name="Ovchinikova G."/>
            <person name="Pati A."/>
            <person name="Mikhailova N."/>
            <person name="Chen A."/>
            <person name="Palaniappan K."/>
            <person name="Land M."/>
            <person name="Hauser L."/>
            <person name="Chang Y.J."/>
            <person name="Jeffries C.D."/>
            <person name="Chain P."/>
            <person name="Rohde M."/>
            <person name="Goker M."/>
            <person name="Bristow J."/>
            <person name="Eisen J.A."/>
            <person name="Markowitz V."/>
            <person name="Hugenholtz P."/>
            <person name="Kyrpides N.C."/>
            <person name="Klenk H.P."/>
            <person name="Lapidus A."/>
        </authorList>
    </citation>
    <scope>NUCLEOTIDE SEQUENCE [LARGE SCALE GENOMIC DNA]</scope>
    <source>
        <strain evidence="3">ATCC 27377 / DSM 6068 / ICPB 4128</strain>
    </source>
</reference>
<dbReference type="Pfam" id="PF13472">
    <property type="entry name" value="Lipase_GDSL_2"/>
    <property type="match status" value="1"/>
</dbReference>
<dbReference type="AlphaFoldDB" id="D2R7G0"/>